<evidence type="ECO:0000256" key="4">
    <source>
        <dbReference type="ARBA" id="ARBA00022692"/>
    </source>
</evidence>
<dbReference type="Gene3D" id="2.40.170.20">
    <property type="entry name" value="TonB-dependent receptor, beta-barrel domain"/>
    <property type="match status" value="1"/>
</dbReference>
<evidence type="ECO:0000256" key="9">
    <source>
        <dbReference type="ARBA" id="ARBA00023237"/>
    </source>
</evidence>
<evidence type="ECO:0008006" key="17">
    <source>
        <dbReference type="Google" id="ProtNLM"/>
    </source>
</evidence>
<dbReference type="InterPro" id="IPR036942">
    <property type="entry name" value="Beta-barrel_TonB_sf"/>
</dbReference>
<evidence type="ECO:0000259" key="13">
    <source>
        <dbReference type="Pfam" id="PF00593"/>
    </source>
</evidence>
<dbReference type="EMBL" id="MDGQ01000005">
    <property type="protein sequence ID" value="OEK04343.1"/>
    <property type="molecule type" value="Genomic_DNA"/>
</dbReference>
<dbReference type="GO" id="GO:0015344">
    <property type="term" value="F:siderophore uptake transmembrane transporter activity"/>
    <property type="evidence" value="ECO:0007669"/>
    <property type="project" value="TreeGrafter"/>
</dbReference>
<evidence type="ECO:0000256" key="10">
    <source>
        <dbReference type="PROSITE-ProRule" id="PRU01360"/>
    </source>
</evidence>
<dbReference type="GO" id="GO:0044718">
    <property type="term" value="P:siderophore transmembrane transport"/>
    <property type="evidence" value="ECO:0007669"/>
    <property type="project" value="TreeGrafter"/>
</dbReference>
<dbReference type="InterPro" id="IPR008969">
    <property type="entry name" value="CarboxyPept-like_regulatory"/>
</dbReference>
<dbReference type="InterPro" id="IPR000531">
    <property type="entry name" value="Beta-barrel_TonB"/>
</dbReference>
<keyword evidence="4 10" id="KW-0812">Transmembrane</keyword>
<dbReference type="AlphaFoldDB" id="A0A1E5SYY3"/>
<keyword evidence="6 11" id="KW-0798">TonB box</keyword>
<keyword evidence="5 12" id="KW-0732">Signal</keyword>
<evidence type="ECO:0000256" key="8">
    <source>
        <dbReference type="ARBA" id="ARBA00023170"/>
    </source>
</evidence>
<dbReference type="InterPro" id="IPR012910">
    <property type="entry name" value="Plug_dom"/>
</dbReference>
<evidence type="ECO:0000256" key="12">
    <source>
        <dbReference type="SAM" id="SignalP"/>
    </source>
</evidence>
<comment type="subcellular location">
    <subcellularLocation>
        <location evidence="1 10">Cell outer membrane</location>
        <topology evidence="1 10">Multi-pass membrane protein</topology>
    </subcellularLocation>
</comment>
<dbReference type="Pfam" id="PF07715">
    <property type="entry name" value="Plug"/>
    <property type="match status" value="1"/>
</dbReference>
<dbReference type="OrthoDB" id="9764669at2"/>
<reference evidence="15 16" key="1">
    <citation type="submission" date="2016-08" db="EMBL/GenBank/DDBJ databases">
        <title>Draft genome of Fabibacter sp. strain SK-8.</title>
        <authorList>
            <person name="Wong S.-K."/>
            <person name="Hamasaki K."/>
            <person name="Yoshizawa S."/>
        </authorList>
    </citation>
    <scope>NUCLEOTIDE SEQUENCE [LARGE SCALE GENOMIC DNA]</scope>
    <source>
        <strain evidence="15 16">SK-8</strain>
    </source>
</reference>
<dbReference type="RefSeq" id="WP_069835848.1">
    <property type="nucleotide sequence ID" value="NZ_MDGQ01000005.1"/>
</dbReference>
<evidence type="ECO:0000256" key="6">
    <source>
        <dbReference type="ARBA" id="ARBA00023077"/>
    </source>
</evidence>
<dbReference type="PANTHER" id="PTHR30069:SF29">
    <property type="entry name" value="HEMOGLOBIN AND HEMOGLOBIN-HAPTOGLOBIN-BINDING PROTEIN 1-RELATED"/>
    <property type="match status" value="1"/>
</dbReference>
<keyword evidence="16" id="KW-1185">Reference proteome</keyword>
<keyword evidence="2 10" id="KW-0813">Transport</keyword>
<evidence type="ECO:0000256" key="7">
    <source>
        <dbReference type="ARBA" id="ARBA00023136"/>
    </source>
</evidence>
<evidence type="ECO:0000313" key="16">
    <source>
        <dbReference type="Proteomes" id="UP000095552"/>
    </source>
</evidence>
<gene>
    <name evidence="15" type="ORF">BFP71_12740</name>
</gene>
<evidence type="ECO:0000256" key="11">
    <source>
        <dbReference type="RuleBase" id="RU003357"/>
    </source>
</evidence>
<keyword evidence="8" id="KW-0675">Receptor</keyword>
<evidence type="ECO:0000259" key="14">
    <source>
        <dbReference type="Pfam" id="PF07715"/>
    </source>
</evidence>
<keyword evidence="3 10" id="KW-1134">Transmembrane beta strand</keyword>
<sequence>MLRWIKKLLVAGLLFIGFTGYAQTVTVVNQKNDRPVPRATIQENKSDRAAITNESGLASLKGFTENSTLLIRHPSFRPKEVKYQDLAKLNFIIRLTEEIIEMEDVVISANKWEQNKLEIPQRITEFGALEIARAEPATTADLLGMSGQVFVQKSQLGGGSPMIRGFAANSVLIVVDGVRMNNAIFRSGNLQNVITLDPNNLQEAEVVFGPSSVIYGSDALGGVMDFHSKSPSFSPEGATIQGSGFTRYASAANAVSSNLQLELNLPKFASFTSVTYNNFDDLRTGSNRTDAFPDFGKRFEYVERINGEDRIIQNENVNRQIASGYDQWNILQKFRWRMGSFSDFTYSLHHSTSSDIPRYDRLTDRTNGNLTNAEWYYGPQEWQMHSLQSRFFYPTKFFDQLKMTTALQRVVESRNDRRFGSDILRSRRENVQILSFNLDFEKSYGLSGELYYGIEAVLNDVESTAEQTNISTGEVSPTSTRYPDGGSDYNSLAAYISTKNHLNDKLILSTGLRYSYITLNSKFVDDTFFNFPFDEIDLSNGGLTGNLGLVFLPQAGWKLNALLSSGFRAPNVDDIGKVFDSEPGSIVVPNPDLKPETSYNIEYGISRQFKSGLKIDFVNYYSFLRDALVRRPFTFNGASQIQYDGILSNVFAEVNVGEAFIWGFSFNLSAPLYQNITLKSSFTYTEGEDTIENLPLRHVAPLFGETSVTLSQKKFTSSIILRYSGGIAFEDLAPSEQNKPLLYTADGALPWSTLNINNSYQLNDRFTININLENILDTHYRTYSSGISAPGFNAIVSLRATF</sequence>
<accession>A0A1E5SYY3</accession>
<evidence type="ECO:0000256" key="5">
    <source>
        <dbReference type="ARBA" id="ARBA00022729"/>
    </source>
</evidence>
<dbReference type="SUPFAM" id="SSF49464">
    <property type="entry name" value="Carboxypeptidase regulatory domain-like"/>
    <property type="match status" value="1"/>
</dbReference>
<keyword evidence="7 10" id="KW-0472">Membrane</keyword>
<protein>
    <recommendedName>
        <fullName evidence="17">TonB-dependent receptor</fullName>
    </recommendedName>
</protein>
<dbReference type="InterPro" id="IPR037066">
    <property type="entry name" value="Plug_dom_sf"/>
</dbReference>
<feature type="signal peptide" evidence="12">
    <location>
        <begin position="1"/>
        <end position="22"/>
    </location>
</feature>
<comment type="similarity">
    <text evidence="10 11">Belongs to the TonB-dependent receptor family.</text>
</comment>
<proteinExistence type="inferred from homology"/>
<feature type="chain" id="PRO_5009185719" description="TonB-dependent receptor" evidence="12">
    <location>
        <begin position="23"/>
        <end position="802"/>
    </location>
</feature>
<evidence type="ECO:0000256" key="1">
    <source>
        <dbReference type="ARBA" id="ARBA00004571"/>
    </source>
</evidence>
<comment type="caution">
    <text evidence="15">The sequence shown here is derived from an EMBL/GenBank/DDBJ whole genome shotgun (WGS) entry which is preliminary data.</text>
</comment>
<dbReference type="PROSITE" id="PS52016">
    <property type="entry name" value="TONB_DEPENDENT_REC_3"/>
    <property type="match status" value="1"/>
</dbReference>
<dbReference type="GO" id="GO:0009279">
    <property type="term" value="C:cell outer membrane"/>
    <property type="evidence" value="ECO:0007669"/>
    <property type="project" value="UniProtKB-SubCell"/>
</dbReference>
<dbReference type="Pfam" id="PF00593">
    <property type="entry name" value="TonB_dep_Rec_b-barrel"/>
    <property type="match status" value="1"/>
</dbReference>
<dbReference type="Proteomes" id="UP000095552">
    <property type="component" value="Unassembled WGS sequence"/>
</dbReference>
<dbReference type="InterPro" id="IPR039426">
    <property type="entry name" value="TonB-dep_rcpt-like"/>
</dbReference>
<dbReference type="STRING" id="1563681.BFP71_12740"/>
<feature type="domain" description="TonB-dependent receptor-like beta-barrel" evidence="13">
    <location>
        <begin position="315"/>
        <end position="775"/>
    </location>
</feature>
<evidence type="ECO:0000313" key="15">
    <source>
        <dbReference type="EMBL" id="OEK04343.1"/>
    </source>
</evidence>
<feature type="domain" description="TonB-dependent receptor plug" evidence="14">
    <location>
        <begin position="116"/>
        <end position="223"/>
    </location>
</feature>
<evidence type="ECO:0000256" key="3">
    <source>
        <dbReference type="ARBA" id="ARBA00022452"/>
    </source>
</evidence>
<dbReference type="Gene3D" id="2.170.130.10">
    <property type="entry name" value="TonB-dependent receptor, plug domain"/>
    <property type="match status" value="1"/>
</dbReference>
<evidence type="ECO:0000256" key="2">
    <source>
        <dbReference type="ARBA" id="ARBA00022448"/>
    </source>
</evidence>
<organism evidence="15 16">
    <name type="scientific">Roseivirga misakiensis</name>
    <dbReference type="NCBI Taxonomy" id="1563681"/>
    <lineage>
        <taxon>Bacteria</taxon>
        <taxon>Pseudomonadati</taxon>
        <taxon>Bacteroidota</taxon>
        <taxon>Cytophagia</taxon>
        <taxon>Cytophagales</taxon>
        <taxon>Roseivirgaceae</taxon>
        <taxon>Roseivirga</taxon>
    </lineage>
</organism>
<keyword evidence="9 10" id="KW-0998">Cell outer membrane</keyword>
<dbReference type="PANTHER" id="PTHR30069">
    <property type="entry name" value="TONB-DEPENDENT OUTER MEMBRANE RECEPTOR"/>
    <property type="match status" value="1"/>
</dbReference>
<name>A0A1E5SYY3_9BACT</name>
<dbReference type="SUPFAM" id="SSF56935">
    <property type="entry name" value="Porins"/>
    <property type="match status" value="1"/>
</dbReference>